<protein>
    <submittedName>
        <fullName evidence="2">Flavoprotein</fullName>
    </submittedName>
</protein>
<comment type="caution">
    <text evidence="2">The sequence shown here is derived from an EMBL/GenBank/DDBJ whole genome shotgun (WGS) entry which is preliminary data.</text>
</comment>
<evidence type="ECO:0000313" key="4">
    <source>
        <dbReference type="Proteomes" id="UP000550260"/>
    </source>
</evidence>
<accession>A0A2N3WNI9</accession>
<evidence type="ECO:0000313" key="1">
    <source>
        <dbReference type="EMBL" id="MBB2498393.1"/>
    </source>
</evidence>
<name>A0A2N3WNI9_9PSEU</name>
<dbReference type="GO" id="GO:0003824">
    <property type="term" value="F:catalytic activity"/>
    <property type="evidence" value="ECO:0007669"/>
    <property type="project" value="InterPro"/>
</dbReference>
<dbReference type="Gene3D" id="3.40.50.1950">
    <property type="entry name" value="Flavin prenyltransferase-like"/>
    <property type="match status" value="1"/>
</dbReference>
<reference evidence="2 3" key="1">
    <citation type="submission" date="2017-12" db="EMBL/GenBank/DDBJ databases">
        <title>Sequencing the genomes of 1000 Actinobacteria strains.</title>
        <authorList>
            <person name="Klenk H.-P."/>
        </authorList>
    </citation>
    <scope>NUCLEOTIDE SEQUENCE [LARGE SCALE GENOMIC DNA]</scope>
    <source>
        <strain evidence="2 3">DSM 45165</strain>
    </source>
</reference>
<dbReference type="SUPFAM" id="SSF52507">
    <property type="entry name" value="Homo-oligomeric flavin-containing Cys decarboxylases, HFCD"/>
    <property type="match status" value="1"/>
</dbReference>
<accession>A0A8E2B2M0</accession>
<sequence>MPELYSSDLEAVDVVTGEVTFERMLLVGSGALSAAFLPYWINWIDAMLPSVSMKVALTRSAANFVSRHAVSALSRTDVLLDEWTDEPSREAPHVALAKWMADSGCTKKSRWLILQA</sequence>
<dbReference type="RefSeq" id="WP_183123040.1">
    <property type="nucleotide sequence ID" value="NZ_JACJHR010000004.1"/>
</dbReference>
<dbReference type="InterPro" id="IPR036551">
    <property type="entry name" value="Flavin_trans-like"/>
</dbReference>
<gene>
    <name evidence="2" type="ORF">ATK30_6357</name>
    <name evidence="1" type="ORF">H5411_04475</name>
</gene>
<evidence type="ECO:0000313" key="2">
    <source>
        <dbReference type="EMBL" id="PKV95437.1"/>
    </source>
</evidence>
<dbReference type="EMBL" id="JACJHR010000004">
    <property type="protein sequence ID" value="MBB2498393.1"/>
    <property type="molecule type" value="Genomic_DNA"/>
</dbReference>
<dbReference type="AlphaFoldDB" id="A0A2N3WNI9"/>
<organism evidence="2 3">
    <name type="scientific">Amycolatopsis echigonensis</name>
    <dbReference type="NCBI Taxonomy" id="2576905"/>
    <lineage>
        <taxon>Bacteria</taxon>
        <taxon>Bacillati</taxon>
        <taxon>Actinomycetota</taxon>
        <taxon>Actinomycetes</taxon>
        <taxon>Pseudonocardiales</taxon>
        <taxon>Pseudonocardiaceae</taxon>
        <taxon>Amycolatopsis</taxon>
    </lineage>
</organism>
<keyword evidence="3" id="KW-1185">Reference proteome</keyword>
<proteinExistence type="predicted"/>
<dbReference type="Proteomes" id="UP000550260">
    <property type="component" value="Unassembled WGS sequence"/>
</dbReference>
<evidence type="ECO:0000313" key="3">
    <source>
        <dbReference type="Proteomes" id="UP000233750"/>
    </source>
</evidence>
<dbReference type="EMBL" id="PJMY01000003">
    <property type="protein sequence ID" value="PKV95437.1"/>
    <property type="molecule type" value="Genomic_DNA"/>
</dbReference>
<dbReference type="Proteomes" id="UP000233750">
    <property type="component" value="Unassembled WGS sequence"/>
</dbReference>
<reference evidence="1 4" key="2">
    <citation type="submission" date="2020-08" db="EMBL/GenBank/DDBJ databases">
        <title>Amycolatopsis echigonensis JCM 21831.</title>
        <authorList>
            <person name="Tedsree N."/>
            <person name="Kuncharoen N."/>
            <person name="Likhitwitayawuid K."/>
            <person name="Tanasupawat S."/>
        </authorList>
    </citation>
    <scope>NUCLEOTIDE SEQUENCE [LARGE SCALE GENOMIC DNA]</scope>
    <source>
        <strain evidence="1 4">JCM 21831</strain>
    </source>
</reference>